<dbReference type="AlphaFoldDB" id="A0A8S1DN19"/>
<reference evidence="2 3" key="1">
    <citation type="submission" date="2020-04" db="EMBL/GenBank/DDBJ databases">
        <authorList>
            <person name="Alioto T."/>
            <person name="Alioto T."/>
            <person name="Gomez Garrido J."/>
        </authorList>
    </citation>
    <scope>NUCLEOTIDE SEQUENCE [LARGE SCALE GENOMIC DNA]</scope>
</reference>
<dbReference type="InterPro" id="IPR011050">
    <property type="entry name" value="Pectin_lyase_fold/virulence"/>
</dbReference>
<keyword evidence="1" id="KW-0472">Membrane</keyword>
<name>A0A8S1DN19_9INSE</name>
<proteinExistence type="predicted"/>
<dbReference type="EMBL" id="CADEPI010000235">
    <property type="protein sequence ID" value="CAB3381477.1"/>
    <property type="molecule type" value="Genomic_DNA"/>
</dbReference>
<keyword evidence="1" id="KW-1133">Transmembrane helix</keyword>
<dbReference type="InterPro" id="IPR012334">
    <property type="entry name" value="Pectin_lyas_fold"/>
</dbReference>
<dbReference type="SUPFAM" id="SSF51126">
    <property type="entry name" value="Pectin lyase-like"/>
    <property type="match status" value="1"/>
</dbReference>
<protein>
    <recommendedName>
        <fullName evidence="4">Right handed beta helix domain-containing protein</fullName>
    </recommendedName>
</protein>
<sequence>MEFGREERAWIHETFPINSRGAKFYLSNISHAEFPEFSFGGHVEEIVMTNVRISRIDSYAVVNTYTVIQTFKMDRCSVDYIAYKAVRKILINDLIISNSRIVKIESNAFKEVLVRNSFIFDGNNVEMLASSAIGLIGPEKVEVRNNVITQAHGEAFSVYSRGTVLVSDNIFYSIRAGALRGFKPYQPQFYPTIKPNQESPGDFPQLIPQDWEEKERLHQMQLSNLTLMEFEHGALSVDKGYRLAYQTIQLNKECECSGSALLAADLIGLQTGINGFSVLSAQNTSTLHKSLWCKTPRKSQVTSLAAYEEEKCKSSVLSSGWSIVIIVLASILFVLLLVGLAFIFWCTYRRNKLHIVKPEKKVYHQTEFKVVYEPVTELQPQQLPTPKAVQIPPELRPLSEETEVPEVASRSGNQRLVTPYATFLLNSRETIYENAVPEEEAHVIYEELEPVGRRVTFASRTESAQEEREFLESDIG</sequence>
<evidence type="ECO:0000313" key="3">
    <source>
        <dbReference type="Proteomes" id="UP000494165"/>
    </source>
</evidence>
<evidence type="ECO:0008006" key="4">
    <source>
        <dbReference type="Google" id="ProtNLM"/>
    </source>
</evidence>
<dbReference type="OrthoDB" id="6360013at2759"/>
<dbReference type="Gene3D" id="2.160.20.10">
    <property type="entry name" value="Single-stranded right-handed beta-helix, Pectin lyase-like"/>
    <property type="match status" value="1"/>
</dbReference>
<dbReference type="Proteomes" id="UP000494165">
    <property type="component" value="Unassembled WGS sequence"/>
</dbReference>
<evidence type="ECO:0000256" key="1">
    <source>
        <dbReference type="SAM" id="Phobius"/>
    </source>
</evidence>
<keyword evidence="3" id="KW-1185">Reference proteome</keyword>
<accession>A0A8S1DN19</accession>
<comment type="caution">
    <text evidence="2">The sequence shown here is derived from an EMBL/GenBank/DDBJ whole genome shotgun (WGS) entry which is preliminary data.</text>
</comment>
<gene>
    <name evidence="2" type="ORF">CLODIP_2_CD15008</name>
</gene>
<evidence type="ECO:0000313" key="2">
    <source>
        <dbReference type="EMBL" id="CAB3381477.1"/>
    </source>
</evidence>
<keyword evidence="1" id="KW-0812">Transmembrane</keyword>
<feature type="transmembrane region" description="Helical" evidence="1">
    <location>
        <begin position="321"/>
        <end position="348"/>
    </location>
</feature>
<organism evidence="2 3">
    <name type="scientific">Cloeon dipterum</name>
    <dbReference type="NCBI Taxonomy" id="197152"/>
    <lineage>
        <taxon>Eukaryota</taxon>
        <taxon>Metazoa</taxon>
        <taxon>Ecdysozoa</taxon>
        <taxon>Arthropoda</taxon>
        <taxon>Hexapoda</taxon>
        <taxon>Insecta</taxon>
        <taxon>Pterygota</taxon>
        <taxon>Palaeoptera</taxon>
        <taxon>Ephemeroptera</taxon>
        <taxon>Pisciforma</taxon>
        <taxon>Baetidae</taxon>
        <taxon>Cloeon</taxon>
    </lineage>
</organism>